<keyword evidence="7" id="KW-0325">Glycoprotein</keyword>
<name>A0AAV9DXU9_ACOCL</name>
<feature type="transmembrane region" description="Helical" evidence="10">
    <location>
        <begin position="179"/>
        <end position="205"/>
    </location>
</feature>
<comment type="caution">
    <text evidence="11">The sequence shown here is derived from an EMBL/GenBank/DDBJ whole genome shotgun (WGS) entry which is preliminary data.</text>
</comment>
<dbReference type="PANTHER" id="PTHR13624:SF6">
    <property type="entry name" value="EMEI"/>
    <property type="match status" value="1"/>
</dbReference>
<proteinExistence type="inferred from homology"/>
<dbReference type="PANTHER" id="PTHR13624">
    <property type="entry name" value="RE42071P"/>
    <property type="match status" value="1"/>
</dbReference>
<keyword evidence="12" id="KW-1185">Reference proteome</keyword>
<evidence type="ECO:0000256" key="7">
    <source>
        <dbReference type="ARBA" id="ARBA00023180"/>
    </source>
</evidence>
<organism evidence="11 12">
    <name type="scientific">Acorus calamus</name>
    <name type="common">Sweet flag</name>
    <dbReference type="NCBI Taxonomy" id="4465"/>
    <lineage>
        <taxon>Eukaryota</taxon>
        <taxon>Viridiplantae</taxon>
        <taxon>Streptophyta</taxon>
        <taxon>Embryophyta</taxon>
        <taxon>Tracheophyta</taxon>
        <taxon>Spermatophyta</taxon>
        <taxon>Magnoliopsida</taxon>
        <taxon>Liliopsida</taxon>
        <taxon>Acoraceae</taxon>
        <taxon>Acorus</taxon>
    </lineage>
</organism>
<feature type="transmembrane region" description="Helical" evidence="10">
    <location>
        <begin position="261"/>
        <end position="285"/>
    </location>
</feature>
<accession>A0AAV9DXU9</accession>
<comment type="subcellular location">
    <subcellularLocation>
        <location evidence="1">Membrane</location>
        <topology evidence="1">Multi-pass membrane protein</topology>
    </subcellularLocation>
</comment>
<protein>
    <submittedName>
        <fullName evidence="11">Uncharacterized protein</fullName>
    </submittedName>
</protein>
<evidence type="ECO:0000256" key="4">
    <source>
        <dbReference type="ARBA" id="ARBA00022737"/>
    </source>
</evidence>
<dbReference type="GO" id="GO:0016020">
    <property type="term" value="C:membrane"/>
    <property type="evidence" value="ECO:0007669"/>
    <property type="project" value="UniProtKB-SubCell"/>
</dbReference>
<dbReference type="EMBL" id="JAUJYO010000011">
    <property type="protein sequence ID" value="KAK1304867.1"/>
    <property type="molecule type" value="Genomic_DNA"/>
</dbReference>
<dbReference type="NCBIfam" id="TIGR00756">
    <property type="entry name" value="PPR"/>
    <property type="match status" value="1"/>
</dbReference>
<gene>
    <name evidence="11" type="ORF">QJS10_CPB11g00709</name>
</gene>
<keyword evidence="5 10" id="KW-1133">Transmembrane helix</keyword>
<feature type="region of interest" description="Disordered" evidence="9">
    <location>
        <begin position="53"/>
        <end position="94"/>
    </location>
</feature>
<evidence type="ECO:0000256" key="2">
    <source>
        <dbReference type="ARBA" id="ARBA00009706"/>
    </source>
</evidence>
<feature type="transmembrane region" description="Helical" evidence="10">
    <location>
        <begin position="12"/>
        <end position="36"/>
    </location>
</feature>
<reference evidence="11" key="1">
    <citation type="journal article" date="2023" name="Nat. Commun.">
        <title>Diploid and tetraploid genomes of Acorus and the evolution of monocots.</title>
        <authorList>
            <person name="Ma L."/>
            <person name="Liu K.W."/>
            <person name="Li Z."/>
            <person name="Hsiao Y.Y."/>
            <person name="Qi Y."/>
            <person name="Fu T."/>
            <person name="Tang G.D."/>
            <person name="Zhang D."/>
            <person name="Sun W.H."/>
            <person name="Liu D.K."/>
            <person name="Li Y."/>
            <person name="Chen G.Z."/>
            <person name="Liu X.D."/>
            <person name="Liao X.Y."/>
            <person name="Jiang Y.T."/>
            <person name="Yu X."/>
            <person name="Hao Y."/>
            <person name="Huang J."/>
            <person name="Zhao X.W."/>
            <person name="Ke S."/>
            <person name="Chen Y.Y."/>
            <person name="Wu W.L."/>
            <person name="Hsu J.L."/>
            <person name="Lin Y.F."/>
            <person name="Huang M.D."/>
            <person name="Li C.Y."/>
            <person name="Huang L."/>
            <person name="Wang Z.W."/>
            <person name="Zhao X."/>
            <person name="Zhong W.Y."/>
            <person name="Peng D.H."/>
            <person name="Ahmad S."/>
            <person name="Lan S."/>
            <person name="Zhang J.S."/>
            <person name="Tsai W.C."/>
            <person name="Van de Peer Y."/>
            <person name="Liu Z.J."/>
        </authorList>
    </citation>
    <scope>NUCLEOTIDE SEQUENCE</scope>
    <source>
        <strain evidence="11">CP</strain>
    </source>
</reference>
<feature type="transmembrane region" description="Helical" evidence="10">
    <location>
        <begin position="211"/>
        <end position="230"/>
    </location>
</feature>
<dbReference type="Gene3D" id="1.25.40.10">
    <property type="entry name" value="Tetratricopeptide repeat domain"/>
    <property type="match status" value="1"/>
</dbReference>
<evidence type="ECO:0000256" key="1">
    <source>
        <dbReference type="ARBA" id="ARBA00004141"/>
    </source>
</evidence>
<reference evidence="11" key="2">
    <citation type="submission" date="2023-06" db="EMBL/GenBank/DDBJ databases">
        <authorList>
            <person name="Ma L."/>
            <person name="Liu K.-W."/>
            <person name="Li Z."/>
            <person name="Hsiao Y.-Y."/>
            <person name="Qi Y."/>
            <person name="Fu T."/>
            <person name="Tang G."/>
            <person name="Zhang D."/>
            <person name="Sun W.-H."/>
            <person name="Liu D.-K."/>
            <person name="Li Y."/>
            <person name="Chen G.-Z."/>
            <person name="Liu X.-D."/>
            <person name="Liao X.-Y."/>
            <person name="Jiang Y.-T."/>
            <person name="Yu X."/>
            <person name="Hao Y."/>
            <person name="Huang J."/>
            <person name="Zhao X.-W."/>
            <person name="Ke S."/>
            <person name="Chen Y.-Y."/>
            <person name="Wu W.-L."/>
            <person name="Hsu J.-L."/>
            <person name="Lin Y.-F."/>
            <person name="Huang M.-D."/>
            <person name="Li C.-Y."/>
            <person name="Huang L."/>
            <person name="Wang Z.-W."/>
            <person name="Zhao X."/>
            <person name="Zhong W.-Y."/>
            <person name="Peng D.-H."/>
            <person name="Ahmad S."/>
            <person name="Lan S."/>
            <person name="Zhang J.-S."/>
            <person name="Tsai W.-C."/>
            <person name="Van De Peer Y."/>
            <person name="Liu Z.-J."/>
        </authorList>
    </citation>
    <scope>NUCLEOTIDE SEQUENCE</scope>
    <source>
        <strain evidence="11">CP</strain>
        <tissue evidence="11">Leaves</tissue>
    </source>
</reference>
<sequence>MTTPSSPYTNLAIHAAVSASAASISAFLSLPALLLLGLHTYIHPDSLPAASAGGGGGGLRAAIRRPGSSDQDTHPEHHRKKGKHGHSKSVFDDDTNGNAQIFRLRLADSQLRTRIFFSAYRDSFVLSFAALSSLLLDRFAVDGAFVPSLLAIAAVVRLAFSLVRISFEGSATRASEKQLSVLSGFLGFFSSLSVLFVFTPSIFAFDFGEDGLARVSTAVLAGGLSGILFVPATRAARSFWIGTDQLDWNLPVISCGGAGRACLYAGFISCVFAASVSINPMVGIWCSDSQSDDVEALRVWALAVSGFAQVLALRPNLQMYLNEAVLSWYQRLHSKKVPDLDFGRAKIFLHNHYICLVILQFFGPGVLVLLLLGVSQIQGNSFCDVAVIGNVSCLSPVLKEMALFLACWDSHNAILSLLRRCTIASNGDGFSITSAALNELYRDGIPVVAEAFDAPIQTYIQSNAIQSFSCMSGMSSRTFTYNVILHVLLKQRMVPHLMDVYHRMLETDYRPNRSSYNVLMQADGCLSE</sequence>
<comment type="similarity">
    <text evidence="2">Belongs to the TMEM161 family.</text>
</comment>
<evidence type="ECO:0000256" key="5">
    <source>
        <dbReference type="ARBA" id="ARBA00022989"/>
    </source>
</evidence>
<evidence type="ECO:0000256" key="6">
    <source>
        <dbReference type="ARBA" id="ARBA00023136"/>
    </source>
</evidence>
<feature type="transmembrane region" description="Helical" evidence="10">
    <location>
        <begin position="353"/>
        <end position="374"/>
    </location>
</feature>
<keyword evidence="6 10" id="KW-0472">Membrane</keyword>
<keyword evidence="3 10" id="KW-0812">Transmembrane</keyword>
<dbReference type="InterPro" id="IPR019395">
    <property type="entry name" value="Transmembrane_161A/B"/>
</dbReference>
<evidence type="ECO:0000313" key="12">
    <source>
        <dbReference type="Proteomes" id="UP001180020"/>
    </source>
</evidence>
<evidence type="ECO:0000256" key="9">
    <source>
        <dbReference type="SAM" id="MobiDB-lite"/>
    </source>
</evidence>
<feature type="repeat" description="PPR" evidence="8">
    <location>
        <begin position="477"/>
        <end position="511"/>
    </location>
</feature>
<dbReference type="Proteomes" id="UP001180020">
    <property type="component" value="Unassembled WGS sequence"/>
</dbReference>
<feature type="transmembrane region" description="Helical" evidence="10">
    <location>
        <begin position="148"/>
        <end position="167"/>
    </location>
</feature>
<feature type="compositionally biased region" description="Basic residues" evidence="9">
    <location>
        <begin position="76"/>
        <end position="87"/>
    </location>
</feature>
<dbReference type="InterPro" id="IPR011990">
    <property type="entry name" value="TPR-like_helical_dom_sf"/>
</dbReference>
<evidence type="ECO:0000256" key="10">
    <source>
        <dbReference type="SAM" id="Phobius"/>
    </source>
</evidence>
<feature type="transmembrane region" description="Helical" evidence="10">
    <location>
        <begin position="297"/>
        <end position="313"/>
    </location>
</feature>
<evidence type="ECO:0000256" key="3">
    <source>
        <dbReference type="ARBA" id="ARBA00022692"/>
    </source>
</evidence>
<evidence type="ECO:0000313" key="11">
    <source>
        <dbReference type="EMBL" id="KAK1304867.1"/>
    </source>
</evidence>
<feature type="transmembrane region" description="Helical" evidence="10">
    <location>
        <begin position="115"/>
        <end position="136"/>
    </location>
</feature>
<dbReference type="PROSITE" id="PS51375">
    <property type="entry name" value="PPR"/>
    <property type="match status" value="1"/>
</dbReference>
<keyword evidence="4" id="KW-0677">Repeat</keyword>
<dbReference type="InterPro" id="IPR002885">
    <property type="entry name" value="PPR_rpt"/>
</dbReference>
<evidence type="ECO:0000256" key="8">
    <source>
        <dbReference type="PROSITE-ProRule" id="PRU00708"/>
    </source>
</evidence>
<dbReference type="AlphaFoldDB" id="A0AAV9DXU9"/>